<keyword evidence="5" id="KW-1185">Reference proteome</keyword>
<reference evidence="4 5" key="1">
    <citation type="submission" date="2016-11" db="EMBL/GenBank/DDBJ databases">
        <authorList>
            <person name="Jaros S."/>
            <person name="Januszkiewicz K."/>
            <person name="Wedrychowicz H."/>
        </authorList>
    </citation>
    <scope>NUCLEOTIDE SEQUENCE [LARGE SCALE GENOMIC DNA]</scope>
    <source>
        <strain evidence="4 5">DSM 17477</strain>
    </source>
</reference>
<evidence type="ECO:0000259" key="3">
    <source>
        <dbReference type="Pfam" id="PF24346"/>
    </source>
</evidence>
<keyword evidence="2" id="KW-0472">Membrane</keyword>
<keyword evidence="2" id="KW-0812">Transmembrane</keyword>
<dbReference type="Gene3D" id="2.60.40.10">
    <property type="entry name" value="Immunoglobulins"/>
    <property type="match status" value="1"/>
</dbReference>
<feature type="domain" description="DUF7507" evidence="3">
    <location>
        <begin position="1142"/>
        <end position="1222"/>
    </location>
</feature>
<feature type="domain" description="DUF7507" evidence="3">
    <location>
        <begin position="804"/>
        <end position="900"/>
    </location>
</feature>
<accession>A0A1M6G9E5</accession>
<evidence type="ECO:0000256" key="2">
    <source>
        <dbReference type="SAM" id="Phobius"/>
    </source>
</evidence>
<dbReference type="EMBL" id="FQZL01000010">
    <property type="protein sequence ID" value="SHJ06539.1"/>
    <property type="molecule type" value="Genomic_DNA"/>
</dbReference>
<dbReference type="InterPro" id="IPR055354">
    <property type="entry name" value="DUF7507"/>
</dbReference>
<proteinExistence type="predicted"/>
<dbReference type="Proteomes" id="UP000184052">
    <property type="component" value="Unassembled WGS sequence"/>
</dbReference>
<feature type="domain" description="DUF7507" evidence="3">
    <location>
        <begin position="583"/>
        <end position="678"/>
    </location>
</feature>
<dbReference type="Pfam" id="PF24346">
    <property type="entry name" value="DUF7507"/>
    <property type="match status" value="8"/>
</dbReference>
<organism evidence="4 5">
    <name type="scientific">Dethiosulfatibacter aminovorans DSM 17477</name>
    <dbReference type="NCBI Taxonomy" id="1121476"/>
    <lineage>
        <taxon>Bacteria</taxon>
        <taxon>Bacillati</taxon>
        <taxon>Bacillota</taxon>
        <taxon>Tissierellia</taxon>
        <taxon>Dethiosulfatibacter</taxon>
    </lineage>
</organism>
<feature type="domain" description="DUF7507" evidence="3">
    <location>
        <begin position="1248"/>
        <end position="1332"/>
    </location>
</feature>
<name>A0A1M6G9E5_9FIRM</name>
<dbReference type="OrthoDB" id="1751088at2"/>
<dbReference type="RefSeq" id="WP_073049117.1">
    <property type="nucleotide sequence ID" value="NZ_FQZL01000010.1"/>
</dbReference>
<feature type="domain" description="DUF7507" evidence="3">
    <location>
        <begin position="475"/>
        <end position="570"/>
    </location>
</feature>
<evidence type="ECO:0000256" key="1">
    <source>
        <dbReference type="SAM" id="MobiDB-lite"/>
    </source>
</evidence>
<dbReference type="InterPro" id="IPR013783">
    <property type="entry name" value="Ig-like_fold"/>
</dbReference>
<dbReference type="PANTHER" id="PTHR34819:SF3">
    <property type="entry name" value="CELL SURFACE PROTEIN"/>
    <property type="match status" value="1"/>
</dbReference>
<gene>
    <name evidence="4" type="ORF">SAMN02745751_01658</name>
</gene>
<dbReference type="PANTHER" id="PTHR34819">
    <property type="entry name" value="LARGE CYSTEINE-RICH PERIPLASMIC PROTEIN OMCB"/>
    <property type="match status" value="1"/>
</dbReference>
<keyword evidence="2" id="KW-1133">Transmembrane helix</keyword>
<dbReference type="InterPro" id="IPR047589">
    <property type="entry name" value="DUF11_rpt"/>
</dbReference>
<feature type="domain" description="DUF7507" evidence="3">
    <location>
        <begin position="256"/>
        <end position="352"/>
    </location>
</feature>
<protein>
    <submittedName>
        <fullName evidence="4">Conserved repeat domain-containing protein</fullName>
    </submittedName>
</protein>
<feature type="domain" description="DUF7507" evidence="3">
    <location>
        <begin position="692"/>
        <end position="787"/>
    </location>
</feature>
<feature type="transmembrane region" description="Helical" evidence="2">
    <location>
        <begin position="1365"/>
        <end position="1385"/>
    </location>
</feature>
<dbReference type="STRING" id="1121476.SAMN02745751_01658"/>
<feature type="region of interest" description="Disordered" evidence="1">
    <location>
        <begin position="659"/>
        <end position="683"/>
    </location>
</feature>
<dbReference type="InterPro" id="IPR051172">
    <property type="entry name" value="Chlamydia_OmcB"/>
</dbReference>
<evidence type="ECO:0000313" key="4">
    <source>
        <dbReference type="EMBL" id="SHJ06539.1"/>
    </source>
</evidence>
<evidence type="ECO:0000313" key="5">
    <source>
        <dbReference type="Proteomes" id="UP000184052"/>
    </source>
</evidence>
<dbReference type="NCBIfam" id="TIGR01451">
    <property type="entry name" value="B_ant_repeat"/>
    <property type="match status" value="8"/>
</dbReference>
<feature type="domain" description="DUF7507" evidence="3">
    <location>
        <begin position="365"/>
        <end position="461"/>
    </location>
</feature>
<sequence>MSKHNIKMKKIISLLIIILLLMGYISPTYAAGGAYTLDWTAADPAEDKGPYSPTYEKVPPDYLHYDYPLLGRQSDPLEDAIFWEPDSASNKDAVESLAPKDLVLGQIVPFELEISVSGDTGPEDGVIHVNPYFNTKTTSGDDFGYDPSYGVIAAFVDTSESHFVDPDGDATVSDLDWEISDAGTKTEKIDATIKVSGLDDGDLVIVEIWVVLKDRIPDKASGNVQTGLDSAQTQDGDVINTGNETVPLLKVQDFLSPSLSIVKTAAEANYDEPGDIIHYTMTVTNTGNIPLTGVMVEDDLLEDEAYSTGDDGNGILDVGETWTYTGTYTVDQDDIDEGQVDNTATADSNETDPVEDSETVYAVQNPALSIVKTAAEANYDEPDDVIHYTMTVTNTGNIPLTGVMVEDDLLEDEAYSSGDDGNGILDVGETWTYTGTYTVDQGDVDAGQVDNTATADSNETDPVEDSETVYAATSAGLSIVKTAAEANYDEPGDVIHYTMTVTNTGNISLTGLMVEDDLLEDEAYSSGDDGNGILDVGETWTYTGTYTVDQDDIDEGQVDNTATADSNETDPVEDSEMVYAVQNPALSIVKTAAEANYDEPDDVIHYTMTVTNTGNMSLTGIMLEDDLLENEAYSSGDDGNGILDVGETWTYTGTYTVDQDDVDEGQVDNTATADSNETDPDQDSETVYAVQNPMLNLVKTGTFNDEDGDGLADPGETISYSFEVENIGNITLTNVTVTDPLVTVTGEPITLNVGDVDTDTFTGTYTITQDDIDAGKVDNTATADSDESEPYSDEETVGLSQNAMIDLVKTGTFNDEDGDGYADPGETISYSFEVSNIGLGNITLHNVTVTDPKVTVTGGPITLNVGEVDTSTFTGTYTITQADIEAGKVDNTATADSNESEPDEDQETVLLPQNADLDIVKTVDGVEHVTVYPGEEVTYEVTITNIGNITLMIDYSDSDNHDINDTQSFDLTPGGIKTFEYMTSYGAIGTEVNTATAIYYDGDQVPVTESDTASVDIVNVPVYDLEISKTVNGVEEVRVEKNVEVKYEVVLNNTGNQELYIRFWDSDGYDLTEGETEEYFFLDSGTTTERAFYTSYSSTGEYTNNAVAEYYEHIEAYEPMGTVTDSAIVDVYDDPPDNKTYKMKITKEADAEEYEVGDIITYNITLENIGNQTLTDIEVKDPMLDFSKTIGKLPSSGDDSVTFTVEYEATEVGTIKNTVTAIDDRASTVRDDETVVVKDDGDGDSKTPGLDINKEITSDKKADFVPGDIVEFTLTVKNTGETNLDNILVKDEKAGYEYTIEKVLGPGDEVLLTVTMEISEEMVDFDNVATAEVDHLFAEDFKRVTVAKPIVEEESVPLALPQAGIPPMFLFYGFAAIASGLGLTISKKR</sequence>
<feature type="region of interest" description="Disordered" evidence="1">
    <location>
        <begin position="334"/>
        <end position="356"/>
    </location>
</feature>